<accession>A0A949WQ02</accession>
<dbReference type="EMBL" id="JAEEGC010000017">
    <property type="protein sequence ID" value="MBV7272045.1"/>
    <property type="molecule type" value="Genomic_DNA"/>
</dbReference>
<dbReference type="HAMAP" id="MF_00187">
    <property type="entry name" value="FdhD"/>
    <property type="match status" value="1"/>
</dbReference>
<dbReference type="GO" id="GO:0005737">
    <property type="term" value="C:cytoplasm"/>
    <property type="evidence" value="ECO:0007669"/>
    <property type="project" value="UniProtKB-SubCell"/>
</dbReference>
<dbReference type="Pfam" id="PF02634">
    <property type="entry name" value="FdhD-NarQ"/>
    <property type="match status" value="1"/>
</dbReference>
<dbReference type="RefSeq" id="WP_218319079.1">
    <property type="nucleotide sequence ID" value="NZ_JAEEGC010000017.1"/>
</dbReference>
<proteinExistence type="inferred from homology"/>
<dbReference type="PANTHER" id="PTHR30592:SF1">
    <property type="entry name" value="SULFUR CARRIER PROTEIN FDHD"/>
    <property type="match status" value="1"/>
</dbReference>
<organism evidence="2 3">
    <name type="scientific">Clostridium thailandense</name>
    <dbReference type="NCBI Taxonomy" id="2794346"/>
    <lineage>
        <taxon>Bacteria</taxon>
        <taxon>Bacillati</taxon>
        <taxon>Bacillota</taxon>
        <taxon>Clostridia</taxon>
        <taxon>Eubacteriales</taxon>
        <taxon>Clostridiaceae</taxon>
        <taxon>Clostridium</taxon>
    </lineage>
</organism>
<gene>
    <name evidence="1 2" type="primary">fdhD</name>
    <name evidence="2" type="ORF">I6U48_03820</name>
</gene>
<comment type="function">
    <text evidence="1">Required for formate dehydrogenase (FDH) activity. Acts as a sulfur carrier protein that transfers sulfur from IscS to the molybdenum cofactor prior to its insertion into FDH.</text>
</comment>
<sequence>MDKTLECKIIKIEENVKNDVNEFLVCEYPLTIFLNKMKIATLFCSPENLIELTLGFLMTEQFITRLEDIIKFDLDEKKGMAEVEVDESVISMKNFHCKKVELQSLDSNKCNSIPNFFDSINCKPVESKVVLSFEKVYEFMKENLDYSEVFKKTSGAHSVALCDEKKTIVICEDVARHNALDKVIGKSIKNNIFLKDKIIVISGRVSLEMILKAAKMQIPIVISKSAPTSLSVALAKKLNITLIGFVRGRNMNIYSNEQRIKY</sequence>
<comment type="subcellular location">
    <subcellularLocation>
        <location evidence="1">Cytoplasm</location>
    </subcellularLocation>
</comment>
<dbReference type="Proteomes" id="UP000694308">
    <property type="component" value="Unassembled WGS sequence"/>
</dbReference>
<dbReference type="InterPro" id="IPR003786">
    <property type="entry name" value="FdhD"/>
</dbReference>
<dbReference type="GO" id="GO:0006777">
    <property type="term" value="P:Mo-molybdopterin cofactor biosynthetic process"/>
    <property type="evidence" value="ECO:0007669"/>
    <property type="project" value="UniProtKB-UniRule"/>
</dbReference>
<evidence type="ECO:0000256" key="1">
    <source>
        <dbReference type="HAMAP-Rule" id="MF_00187"/>
    </source>
</evidence>
<dbReference type="PIRSF" id="PIRSF015626">
    <property type="entry name" value="FdhD"/>
    <property type="match status" value="1"/>
</dbReference>
<evidence type="ECO:0000313" key="2">
    <source>
        <dbReference type="EMBL" id="MBV7272045.1"/>
    </source>
</evidence>
<keyword evidence="3" id="KW-1185">Reference proteome</keyword>
<protein>
    <recommendedName>
        <fullName evidence="1">Sulfur carrier protein FdhD</fullName>
    </recommendedName>
</protein>
<comment type="similarity">
    <text evidence="1">Belongs to the FdhD family.</text>
</comment>
<comment type="caution">
    <text evidence="2">The sequence shown here is derived from an EMBL/GenBank/DDBJ whole genome shotgun (WGS) entry which is preliminary data.</text>
</comment>
<name>A0A949WQ02_9CLOT</name>
<keyword evidence="1" id="KW-0963">Cytoplasm</keyword>
<keyword evidence="1" id="KW-0501">Molybdenum cofactor biosynthesis</keyword>
<dbReference type="PANTHER" id="PTHR30592">
    <property type="entry name" value="FORMATE DEHYDROGENASE"/>
    <property type="match status" value="1"/>
</dbReference>
<evidence type="ECO:0000313" key="3">
    <source>
        <dbReference type="Proteomes" id="UP000694308"/>
    </source>
</evidence>
<feature type="active site" description="Cysteine persulfide intermediate" evidence="1">
    <location>
        <position position="110"/>
    </location>
</feature>
<reference evidence="2" key="1">
    <citation type="submission" date="2020-12" db="EMBL/GenBank/DDBJ databases">
        <title>Clostridium thailandense sp. nov., a novel acetogenic bacterium isolated from peat land soil in Thailand.</title>
        <authorList>
            <person name="Chaikitkaew S."/>
            <person name="Birkeland N.K."/>
        </authorList>
    </citation>
    <scope>NUCLEOTIDE SEQUENCE</scope>
    <source>
        <strain evidence="2">PL3</strain>
    </source>
</reference>
<dbReference type="NCBIfam" id="TIGR00129">
    <property type="entry name" value="fdhD_narQ"/>
    <property type="match status" value="1"/>
</dbReference>
<dbReference type="AlphaFoldDB" id="A0A949WQ02"/>
<dbReference type="GO" id="GO:0016783">
    <property type="term" value="F:sulfurtransferase activity"/>
    <property type="evidence" value="ECO:0007669"/>
    <property type="project" value="InterPro"/>
</dbReference>
<dbReference type="GO" id="GO:0097163">
    <property type="term" value="F:sulfur carrier activity"/>
    <property type="evidence" value="ECO:0007669"/>
    <property type="project" value="UniProtKB-UniRule"/>
</dbReference>
<comment type="caution">
    <text evidence="1">Lacks conserved residue(s) required for the propagation of feature annotation.</text>
</comment>